<dbReference type="Gene3D" id="3.90.1570.10">
    <property type="entry name" value="tt1808, chain A"/>
    <property type="match status" value="1"/>
</dbReference>
<name>A0AAC8QI46_9BACT</name>
<feature type="compositionally biased region" description="Basic and acidic residues" evidence="1">
    <location>
        <begin position="1"/>
        <end position="11"/>
    </location>
</feature>
<dbReference type="PANTHER" id="PTHR34107">
    <property type="entry name" value="SLL0198 PROTEIN-RELATED"/>
    <property type="match status" value="1"/>
</dbReference>
<evidence type="ECO:0000259" key="2">
    <source>
        <dbReference type="Pfam" id="PF05685"/>
    </source>
</evidence>
<dbReference type="PANTHER" id="PTHR34107:SF4">
    <property type="entry name" value="SLL1222 PROTEIN"/>
    <property type="match status" value="1"/>
</dbReference>
<reference evidence="4 6" key="2">
    <citation type="submission" date="2018-08" db="EMBL/GenBank/DDBJ databases">
        <title>Genomic Encyclopedia of Archaeal and Bacterial Type Strains, Phase II (KMG-II): from individual species to whole genera.</title>
        <authorList>
            <person name="Goeker M."/>
        </authorList>
    </citation>
    <scope>NUCLEOTIDE SEQUENCE [LARGE SCALE GENOMIC DNA]</scope>
    <source>
        <strain evidence="4 6">DSM 2261</strain>
    </source>
</reference>
<protein>
    <submittedName>
        <fullName evidence="4">Uma2 family endonuclease</fullName>
    </submittedName>
</protein>
<feature type="region of interest" description="Disordered" evidence="1">
    <location>
        <begin position="1"/>
        <end position="39"/>
    </location>
</feature>
<dbReference type="Pfam" id="PF05685">
    <property type="entry name" value="Uma2"/>
    <property type="match status" value="1"/>
</dbReference>
<sequence>MARRIPEEIPEGKQPPPRLDAAGSGSHAAPMADKPPRREATYADLEELSPSSVGEIIGGELYVSPRPRPRHARAAFRLCNALGPFDRDPGEEGPGGWVLLIEPELHLGDEVLVPDLAGWRRDRMPSLPDDVGIQLAPDWVCEVLSPSTAALDRNWKMGSYAREGVKHVWLVDPSVRSLEVFRRESGGWSMVGTHAGEVTVRAEPFEALALELGRLWRR</sequence>
<keyword evidence="4" id="KW-0255">Endonuclease</keyword>
<evidence type="ECO:0000313" key="6">
    <source>
        <dbReference type="Proteomes" id="UP000256345"/>
    </source>
</evidence>
<dbReference type="EMBL" id="QUMU01000011">
    <property type="protein sequence ID" value="REG26841.1"/>
    <property type="molecule type" value="Genomic_DNA"/>
</dbReference>
<dbReference type="InterPro" id="IPR012296">
    <property type="entry name" value="Nuclease_put_TT1808"/>
</dbReference>
<dbReference type="GO" id="GO:0004519">
    <property type="term" value="F:endonuclease activity"/>
    <property type="evidence" value="ECO:0007669"/>
    <property type="project" value="UniProtKB-KW"/>
</dbReference>
<dbReference type="CDD" id="cd06260">
    <property type="entry name" value="DUF820-like"/>
    <property type="match status" value="1"/>
</dbReference>
<feature type="domain" description="Putative restriction endonuclease" evidence="2">
    <location>
        <begin position="50"/>
        <end position="210"/>
    </location>
</feature>
<evidence type="ECO:0000256" key="1">
    <source>
        <dbReference type="SAM" id="MobiDB-lite"/>
    </source>
</evidence>
<dbReference type="Proteomes" id="UP000035579">
    <property type="component" value="Chromosome"/>
</dbReference>
<dbReference type="Proteomes" id="UP000256345">
    <property type="component" value="Unassembled WGS sequence"/>
</dbReference>
<evidence type="ECO:0000313" key="4">
    <source>
        <dbReference type="EMBL" id="REG26841.1"/>
    </source>
</evidence>
<dbReference type="AlphaFoldDB" id="A0AAC8QI46"/>
<keyword evidence="6" id="KW-1185">Reference proteome</keyword>
<reference evidence="3 5" key="1">
    <citation type="submission" date="2015-05" db="EMBL/GenBank/DDBJ databases">
        <title>Genome assembly of Archangium gephyra DSM 2261.</title>
        <authorList>
            <person name="Sharma G."/>
            <person name="Subramanian S."/>
        </authorList>
    </citation>
    <scope>NUCLEOTIDE SEQUENCE [LARGE SCALE GENOMIC DNA]</scope>
    <source>
        <strain evidence="3 5">DSM 2261</strain>
    </source>
</reference>
<dbReference type="SUPFAM" id="SSF52980">
    <property type="entry name" value="Restriction endonuclease-like"/>
    <property type="match status" value="1"/>
</dbReference>
<dbReference type="InterPro" id="IPR011335">
    <property type="entry name" value="Restrct_endonuc-II-like"/>
</dbReference>
<evidence type="ECO:0000313" key="5">
    <source>
        <dbReference type="Proteomes" id="UP000035579"/>
    </source>
</evidence>
<dbReference type="InterPro" id="IPR008538">
    <property type="entry name" value="Uma2"/>
</dbReference>
<keyword evidence="4" id="KW-0540">Nuclease</keyword>
<gene>
    <name evidence="3" type="ORF">AA314_09072</name>
    <name evidence="4" type="ORF">ATI61_111392</name>
</gene>
<proteinExistence type="predicted"/>
<dbReference type="EMBL" id="CP011509">
    <property type="protein sequence ID" value="AKJ07446.1"/>
    <property type="molecule type" value="Genomic_DNA"/>
</dbReference>
<keyword evidence="4" id="KW-0378">Hydrolase</keyword>
<evidence type="ECO:0000313" key="3">
    <source>
        <dbReference type="EMBL" id="AKJ07446.1"/>
    </source>
</evidence>
<organism evidence="3 5">
    <name type="scientific">Archangium gephyra</name>
    <dbReference type="NCBI Taxonomy" id="48"/>
    <lineage>
        <taxon>Bacteria</taxon>
        <taxon>Pseudomonadati</taxon>
        <taxon>Myxococcota</taxon>
        <taxon>Myxococcia</taxon>
        <taxon>Myxococcales</taxon>
        <taxon>Cystobacterineae</taxon>
        <taxon>Archangiaceae</taxon>
        <taxon>Archangium</taxon>
    </lineage>
</organism>
<accession>A0AAC8QI46</accession>
<dbReference type="KEGG" id="age:AA314_09072"/>